<accession>A0ABV7KV65</accession>
<evidence type="ECO:0000313" key="2">
    <source>
        <dbReference type="EMBL" id="MFC3226243.1"/>
    </source>
</evidence>
<gene>
    <name evidence="2" type="ORF">ACFOGJ_03325</name>
</gene>
<proteinExistence type="predicted"/>
<comment type="caution">
    <text evidence="2">The sequence shown here is derived from an EMBL/GenBank/DDBJ whole genome shotgun (WGS) entry which is preliminary data.</text>
</comment>
<organism evidence="2 3">
    <name type="scientific">Marinibaculum pumilum</name>
    <dbReference type="NCBI Taxonomy" id="1766165"/>
    <lineage>
        <taxon>Bacteria</taxon>
        <taxon>Pseudomonadati</taxon>
        <taxon>Pseudomonadota</taxon>
        <taxon>Alphaproteobacteria</taxon>
        <taxon>Rhodospirillales</taxon>
        <taxon>Rhodospirillaceae</taxon>
        <taxon>Marinibaculum</taxon>
    </lineage>
</organism>
<dbReference type="EMBL" id="JBHRTR010000009">
    <property type="protein sequence ID" value="MFC3226243.1"/>
    <property type="molecule type" value="Genomic_DNA"/>
</dbReference>
<dbReference type="Proteomes" id="UP001595528">
    <property type="component" value="Unassembled WGS sequence"/>
</dbReference>
<name>A0ABV7KV65_9PROT</name>
<evidence type="ECO:0000313" key="3">
    <source>
        <dbReference type="Proteomes" id="UP001595528"/>
    </source>
</evidence>
<feature type="domain" description="Nitroreductase" evidence="1">
    <location>
        <begin position="164"/>
        <end position="373"/>
    </location>
</feature>
<protein>
    <submittedName>
        <fullName evidence="2">Acg family FMN-binding oxidoreductase</fullName>
    </submittedName>
</protein>
<dbReference type="InterPro" id="IPR006311">
    <property type="entry name" value="TAT_signal"/>
</dbReference>
<reference evidence="3" key="1">
    <citation type="journal article" date="2019" name="Int. J. Syst. Evol. Microbiol.">
        <title>The Global Catalogue of Microorganisms (GCM) 10K type strain sequencing project: providing services to taxonomists for standard genome sequencing and annotation.</title>
        <authorList>
            <consortium name="The Broad Institute Genomics Platform"/>
            <consortium name="The Broad Institute Genome Sequencing Center for Infectious Disease"/>
            <person name="Wu L."/>
            <person name="Ma J."/>
        </authorList>
    </citation>
    <scope>NUCLEOTIDE SEQUENCE [LARGE SCALE GENOMIC DNA]</scope>
    <source>
        <strain evidence="3">KCTC 42964</strain>
    </source>
</reference>
<dbReference type="RefSeq" id="WP_379898121.1">
    <property type="nucleotide sequence ID" value="NZ_JBHRTR010000009.1"/>
</dbReference>
<evidence type="ECO:0000259" key="1">
    <source>
        <dbReference type="Pfam" id="PF00881"/>
    </source>
</evidence>
<dbReference type="InterPro" id="IPR029479">
    <property type="entry name" value="Nitroreductase"/>
</dbReference>
<dbReference type="PROSITE" id="PS51318">
    <property type="entry name" value="TAT"/>
    <property type="match status" value="1"/>
</dbReference>
<keyword evidence="3" id="KW-1185">Reference proteome</keyword>
<dbReference type="SUPFAM" id="SSF55469">
    <property type="entry name" value="FMN-dependent nitroreductase-like"/>
    <property type="match status" value="1"/>
</dbReference>
<dbReference type="NCBIfam" id="NF047509">
    <property type="entry name" value="Rv3131_FMN_oxido"/>
    <property type="match status" value="1"/>
</dbReference>
<sequence length="392" mass="42735">MRRSRRNFIRVAGGGVVLGAGALALARCDGMPDSAVAAWSPAAPAAAGDVRRQALAYAILAPNPHNIQPWLVDLSEPDTVVLHVDRTRLLPMTDPPNRQIVIGHGTFLELLDIAAREEGHRLEITPFPDGQFGADSVDDRPVARIRFVPDPSVARDLLFAQALRRRSTKTPYDTDRPLSADHRTALSALLRMPEVAAAGCRLHLADDPETAADLREITGAAVDIEMQTPRTHRESIDLLRIGAAEIAAHRDGIDLHGPMFWWMKRLGLMTREKAMTPGTMAWQGGVDYARGWVAGTGAFGWLTTEANDRMAQLAAGRLYMRLDLTAAALGVAIHPVSQVLQEYPEMAALQEHFRTRLDVAPGQSVQMLYRLGYAAAADPAPRRGVEAIVRQG</sequence>
<dbReference type="InterPro" id="IPR000415">
    <property type="entry name" value="Nitroreductase-like"/>
</dbReference>
<dbReference type="Gene3D" id="3.40.109.10">
    <property type="entry name" value="NADH Oxidase"/>
    <property type="match status" value="1"/>
</dbReference>
<dbReference type="Pfam" id="PF00881">
    <property type="entry name" value="Nitroreductase"/>
    <property type="match status" value="1"/>
</dbReference>